<organism evidence="2 3">
    <name type="scientific">Pan paniscus polyomavirus 1</name>
    <dbReference type="NCBI Taxonomy" id="1811930"/>
    <lineage>
        <taxon>Viruses</taxon>
        <taxon>Monodnaviria</taxon>
        <taxon>Shotokuvirae</taxon>
        <taxon>Cossaviricota</taxon>
        <taxon>Papovaviricetes</taxon>
        <taxon>Sepolyvirales</taxon>
        <taxon>Polyomaviridae</taxon>
        <taxon>Alphapolyomavirus</taxon>
        <taxon>Alphapolyomavirus tertipanos</taxon>
    </lineage>
</organism>
<evidence type="ECO:0000313" key="2">
    <source>
        <dbReference type="EMBL" id="AMQ35467.1"/>
    </source>
</evidence>
<evidence type="ECO:0000259" key="1">
    <source>
        <dbReference type="Pfam" id="PF02380"/>
    </source>
</evidence>
<dbReference type="SUPFAM" id="SSF161240">
    <property type="entry name" value="T-antigen specific domain-like"/>
    <property type="match status" value="1"/>
</dbReference>
<dbReference type="SUPFAM" id="SSF46565">
    <property type="entry name" value="Chaperone J-domain"/>
    <property type="match status" value="1"/>
</dbReference>
<dbReference type="Gene3D" id="1.10.287.110">
    <property type="entry name" value="DnaJ domain"/>
    <property type="match status" value="1"/>
</dbReference>
<protein>
    <submittedName>
        <fullName evidence="2">Small T antigen</fullName>
    </submittedName>
</protein>
<name>A0A191JTT4_9POLY</name>
<dbReference type="InterPro" id="IPR003354">
    <property type="entry name" value="Papo_T_antigen"/>
</dbReference>
<feature type="domain" description="Small/middle T-antigen" evidence="1">
    <location>
        <begin position="99"/>
        <end position="183"/>
    </location>
</feature>
<dbReference type="EMBL" id="KT184856">
    <property type="protein sequence ID" value="AMQ35467.1"/>
    <property type="molecule type" value="Genomic_DNA"/>
</dbReference>
<reference evidence="2 3" key="1">
    <citation type="submission" date="2015-06" db="EMBL/GenBank/DDBJ databases">
        <title>Discovery of polyomaviruses in great apes.</title>
        <authorList>
            <person name="Madinda F."/>
            <person name="Calvignac-Spencer S."/>
            <person name="Leendertz F.H."/>
            <person name="Ehlers B."/>
        </authorList>
    </citation>
    <scope>NUCLEOTIDE SEQUENCE [LARGE SCALE GENOMIC DNA]</scope>
    <source>
        <strain evidence="2">Bon4</strain>
    </source>
</reference>
<evidence type="ECO:0000313" key="3">
    <source>
        <dbReference type="Proteomes" id="UP000129517"/>
    </source>
</evidence>
<proteinExistence type="predicted"/>
<gene>
    <name evidence="2" type="primary">STAg</name>
</gene>
<dbReference type="InterPro" id="IPR036869">
    <property type="entry name" value="J_dom_sf"/>
</dbReference>
<accession>A0A191JTT4</accession>
<dbReference type="Proteomes" id="UP000129517">
    <property type="component" value="Segment"/>
</dbReference>
<dbReference type="Gene3D" id="1.20.120.1860">
    <property type="entry name" value="Small t-antigen, unique domain"/>
    <property type="match status" value="1"/>
</dbReference>
<dbReference type="InterPro" id="IPR036092">
    <property type="entry name" value="Papo_T_antigensf"/>
</dbReference>
<dbReference type="Pfam" id="PF02380">
    <property type="entry name" value="Papo_T_antigen"/>
    <property type="match status" value="1"/>
</dbReference>
<sequence>MDGVLSRKERDTLCNLLEIPPHCFGNLPMMKAAFKKSCLKHHPDKGGNPVIMMELNTLWSKFQRNIHKLRTEFTLFDEVSTKYPWEDWGTLKDYMQCGFKAFFWKGPGCMLKQLRDSKCACISCKLSRQHCSLKTLKQKNCLVWGECFCFHCYLVWFGFPHNWESFDWWQKILEETDFCLLHLQLF</sequence>